<evidence type="ECO:0000313" key="3">
    <source>
        <dbReference type="Proteomes" id="UP000281084"/>
    </source>
</evidence>
<accession>A0A3A8FJM2</accession>
<keyword evidence="1" id="KW-0472">Membrane</keyword>
<sequence>MKHRQDVAFRLSIILIILIILIMEKNQNQNQKLWHSLRSCRFKSKSKGKSMNNAFAMLMLFEKQKLQYFARRHSLNTNI</sequence>
<comment type="caution">
    <text evidence="2">The sequence shown here is derived from an EMBL/GenBank/DDBJ whole genome shotgun (WGS) entry which is preliminary data.</text>
</comment>
<proteinExistence type="predicted"/>
<keyword evidence="1" id="KW-0812">Transmembrane</keyword>
<reference evidence="2 3" key="1">
    <citation type="submission" date="2018-09" db="EMBL/GenBank/DDBJ databases">
        <title>The draft genome of Acinetobacter spp. strains.</title>
        <authorList>
            <person name="Qin J."/>
            <person name="Feng Y."/>
            <person name="Zong Z."/>
        </authorList>
    </citation>
    <scope>NUCLEOTIDE SEQUENCE [LARGE SCALE GENOMIC DNA]</scope>
    <source>
        <strain evidence="2 3">WCHAc060002</strain>
    </source>
</reference>
<dbReference type="EMBL" id="RAXZ01000068">
    <property type="protein sequence ID" value="RKG47185.1"/>
    <property type="molecule type" value="Genomic_DNA"/>
</dbReference>
<feature type="transmembrane region" description="Helical" evidence="1">
    <location>
        <begin position="7"/>
        <end position="23"/>
    </location>
</feature>
<dbReference type="AlphaFoldDB" id="A0A3A8FJM2"/>
<evidence type="ECO:0000313" key="2">
    <source>
        <dbReference type="EMBL" id="RKG47185.1"/>
    </source>
</evidence>
<name>A0A3A8FJM2_9GAMM</name>
<protein>
    <submittedName>
        <fullName evidence="2">Uncharacterized protein</fullName>
    </submittedName>
</protein>
<keyword evidence="1" id="KW-1133">Transmembrane helix</keyword>
<gene>
    <name evidence="2" type="ORF">D7V64_17045</name>
</gene>
<dbReference type="Proteomes" id="UP000281084">
    <property type="component" value="Unassembled WGS sequence"/>
</dbReference>
<evidence type="ECO:0000256" key="1">
    <source>
        <dbReference type="SAM" id="Phobius"/>
    </source>
</evidence>
<organism evidence="2 3">
    <name type="scientific">Acinetobacter cumulans</name>
    <dbReference type="NCBI Taxonomy" id="2136182"/>
    <lineage>
        <taxon>Bacteria</taxon>
        <taxon>Pseudomonadati</taxon>
        <taxon>Pseudomonadota</taxon>
        <taxon>Gammaproteobacteria</taxon>
        <taxon>Moraxellales</taxon>
        <taxon>Moraxellaceae</taxon>
        <taxon>Acinetobacter</taxon>
    </lineage>
</organism>